<sequence length="1057" mass="117552">MLISGKEYASQVIMAEKNILKSSESAAEELVKEGKDGLMEKLSGKLDESKGKFEKLESKAKVAISDFFSDTGEAGQEVKSIVADKIRDGEEKFSYSAGEIHKAFSRTANTLTESGREIKVKISENVGNLRSRMNDVMEGISNTASGETQELNARSVVAEARNSKKSEDDSNEEISNKILGMSSVDDILKRLQQTESQARDSKAEISDLCSEKMAELEEISGKDNVKVAGNLVNLMGSDSKDLKEISSENAGRSEQASDSIELSVDGTGERWKEGLNEMTNNGKMKKFEEFFSEAINPSSAKPNDLIDFANTEITLENDGIHKKSFDEEHDLLGDKQDTQKPPNKELKQNNHTSSYLDDNALVNTSVTSLPKISKKSSDESESAVELNDTKKRIVHEHMGGMYMKEKEEKDVEVDELIESSESPISPSNTPQDFLGAPDFGGLQSTMMDVFGKGSGKKMQEEILGKSNMESTDNDSAKYGDSQKTVNLDISKISEADVSLDDRTNSDHKFNETNRESCEHTIDLDTDKIPIDEKGESEIKSIEEVNFQLSNYRSQAFSTSAESTPEQSVNQVTALIPPRENIVDASVNISEHANKKVDEIIGECKDSQILLEDKDFTCDGDSVSDEFNCHRARFDERAKSLDVNGGGGGVEMRDLSGKKTDISGSLIKQFEDRQRTLSLNTEENLRNQLRHLVLGVPIPVKVETKLESTENDKKPPFGVAGPGEILIETTLVSEPTPLLYPIPSVNDFENTDIPEETEFQHFDDETMQESDFAKELQDDKKVDEQMERDLNLSHGIDFTSANENKDEFKRSVEPNDTEVMHLSHKEARQTKSIREGGSKLSDEPGIIEDQNMVPKKMVIKELEQKLEVKPQSTVSANITENFEYSASSSSSFEHSPLPLLKYKYLQKTPQKPYKNAPPPVPPKKKSVEMILAEEAKTVRQRLLRESQRLHGGSGPSQEDLREEEVKFKSQTESNIKESENKEVSDLPISEHRTTHSSIAESGKVDSVMPEKIQTIEETADVIPNVIPEDTKVEKSKTDTLRSKANSEGQSARRRCSIL</sequence>
<gene>
    <name evidence="3" type="ORF">TCLT_LOCUS9373</name>
</gene>
<feature type="compositionally biased region" description="Basic and acidic residues" evidence="2">
    <location>
        <begin position="387"/>
        <end position="409"/>
    </location>
</feature>
<protein>
    <submittedName>
        <fullName evidence="5">Flg_hook domain-containing protein</fullName>
    </submittedName>
</protein>
<dbReference type="AlphaFoldDB" id="A0A0N5D8F3"/>
<evidence type="ECO:0000313" key="3">
    <source>
        <dbReference type="EMBL" id="VDN07001.1"/>
    </source>
</evidence>
<feature type="region of interest" description="Disordered" evidence="2">
    <location>
        <begin position="1025"/>
        <end position="1057"/>
    </location>
</feature>
<evidence type="ECO:0000256" key="2">
    <source>
        <dbReference type="SAM" id="MobiDB-lite"/>
    </source>
</evidence>
<feature type="compositionally biased region" description="Basic and acidic residues" evidence="2">
    <location>
        <begin position="824"/>
        <end position="841"/>
    </location>
</feature>
<feature type="region of interest" description="Disordered" evidence="2">
    <location>
        <begin position="319"/>
        <end position="440"/>
    </location>
</feature>
<feature type="region of interest" description="Disordered" evidence="2">
    <location>
        <begin position="940"/>
        <end position="1007"/>
    </location>
</feature>
<dbReference type="OrthoDB" id="5858880at2759"/>
<feature type="region of interest" description="Disordered" evidence="2">
    <location>
        <begin position="238"/>
        <end position="269"/>
    </location>
</feature>
<feature type="compositionally biased region" description="Polar residues" evidence="2">
    <location>
        <begin position="349"/>
        <end position="370"/>
    </location>
</feature>
<keyword evidence="1" id="KW-0175">Coiled coil</keyword>
<reference evidence="5" key="1">
    <citation type="submission" date="2017-02" db="UniProtKB">
        <authorList>
            <consortium name="WormBaseParasite"/>
        </authorList>
    </citation>
    <scope>IDENTIFICATION</scope>
</reference>
<dbReference type="Proteomes" id="UP000276776">
    <property type="component" value="Unassembled WGS sequence"/>
</dbReference>
<feature type="compositionally biased region" description="Polar residues" evidence="2">
    <location>
        <begin position="247"/>
        <end position="260"/>
    </location>
</feature>
<feature type="compositionally biased region" description="Basic and acidic residues" evidence="2">
    <location>
        <begin position="962"/>
        <end position="992"/>
    </location>
</feature>
<proteinExistence type="predicted"/>
<keyword evidence="4" id="KW-1185">Reference proteome</keyword>
<feature type="region of interest" description="Disordered" evidence="2">
    <location>
        <begin position="824"/>
        <end position="844"/>
    </location>
</feature>
<evidence type="ECO:0000256" key="1">
    <source>
        <dbReference type="SAM" id="Coils"/>
    </source>
</evidence>
<evidence type="ECO:0000313" key="5">
    <source>
        <dbReference type="WBParaSite" id="TCLT_0000938401-mRNA-1"/>
    </source>
</evidence>
<name>A0A0N5D8F3_THECL</name>
<dbReference type="EMBL" id="UYYF01004784">
    <property type="protein sequence ID" value="VDN07001.1"/>
    <property type="molecule type" value="Genomic_DNA"/>
</dbReference>
<organism evidence="5">
    <name type="scientific">Thelazia callipaeda</name>
    <name type="common">Oriental eyeworm</name>
    <name type="synonym">Parasitic nematode</name>
    <dbReference type="NCBI Taxonomy" id="103827"/>
    <lineage>
        <taxon>Eukaryota</taxon>
        <taxon>Metazoa</taxon>
        <taxon>Ecdysozoa</taxon>
        <taxon>Nematoda</taxon>
        <taxon>Chromadorea</taxon>
        <taxon>Rhabditida</taxon>
        <taxon>Spirurina</taxon>
        <taxon>Spiruromorpha</taxon>
        <taxon>Thelazioidea</taxon>
        <taxon>Thelaziidae</taxon>
        <taxon>Thelazia</taxon>
    </lineage>
</organism>
<evidence type="ECO:0000313" key="4">
    <source>
        <dbReference type="Proteomes" id="UP000276776"/>
    </source>
</evidence>
<feature type="coiled-coil region" evidence="1">
    <location>
        <begin position="184"/>
        <end position="211"/>
    </location>
</feature>
<feature type="compositionally biased region" description="Basic and acidic residues" evidence="2">
    <location>
        <begin position="319"/>
        <end position="348"/>
    </location>
</feature>
<feature type="compositionally biased region" description="Basic and acidic residues" evidence="2">
    <location>
        <begin position="1027"/>
        <end position="1040"/>
    </location>
</feature>
<accession>A0A0N5D8F3</accession>
<reference evidence="3 4" key="2">
    <citation type="submission" date="2018-11" db="EMBL/GenBank/DDBJ databases">
        <authorList>
            <consortium name="Pathogen Informatics"/>
        </authorList>
    </citation>
    <scope>NUCLEOTIDE SEQUENCE [LARGE SCALE GENOMIC DNA]</scope>
</reference>
<dbReference type="WBParaSite" id="TCLT_0000938401-mRNA-1">
    <property type="protein sequence ID" value="TCLT_0000938401-mRNA-1"/>
    <property type="gene ID" value="TCLT_0000938401"/>
</dbReference>